<dbReference type="InterPro" id="IPR008254">
    <property type="entry name" value="Flavodoxin/NO_synth"/>
</dbReference>
<feature type="domain" description="Flavodoxin-like" evidence="1">
    <location>
        <begin position="23"/>
        <end position="165"/>
    </location>
</feature>
<dbReference type="EMBL" id="JAASTW010000004">
    <property type="protein sequence ID" value="MBC1488327.1"/>
    <property type="molecule type" value="Genomic_DNA"/>
</dbReference>
<proteinExistence type="predicted"/>
<name>A0A7X1C8I6_9LIST</name>
<evidence type="ECO:0000313" key="3">
    <source>
        <dbReference type="EMBL" id="MBC1509919.1"/>
    </source>
</evidence>
<dbReference type="RefSeq" id="WP_185345788.1">
    <property type="nucleotide sequence ID" value="NZ_JAASTU010000005.1"/>
</dbReference>
<dbReference type="Pfam" id="PF12682">
    <property type="entry name" value="Flavodoxin_4"/>
    <property type="match status" value="1"/>
</dbReference>
<dbReference type="SUPFAM" id="SSF52218">
    <property type="entry name" value="Flavoproteins"/>
    <property type="match status" value="1"/>
</dbReference>
<evidence type="ECO:0000313" key="2">
    <source>
        <dbReference type="EMBL" id="MBC1488327.1"/>
    </source>
</evidence>
<dbReference type="EMBL" id="JAASUB010000008">
    <property type="protein sequence ID" value="MBC1509919.1"/>
    <property type="molecule type" value="Genomic_DNA"/>
</dbReference>
<organism evidence="2 4">
    <name type="scientific">Listeria immobilis</name>
    <dbReference type="NCBI Taxonomy" id="2713502"/>
    <lineage>
        <taxon>Bacteria</taxon>
        <taxon>Bacillati</taxon>
        <taxon>Bacillota</taxon>
        <taxon>Bacilli</taxon>
        <taxon>Bacillales</taxon>
        <taxon>Listeriaceae</taxon>
        <taxon>Listeria</taxon>
    </lineage>
</organism>
<dbReference type="PANTHER" id="PTHR39201:SF1">
    <property type="entry name" value="FLAVODOXIN-LIKE DOMAIN-CONTAINING PROTEIN"/>
    <property type="match status" value="1"/>
</dbReference>
<evidence type="ECO:0000259" key="1">
    <source>
        <dbReference type="Pfam" id="PF12682"/>
    </source>
</evidence>
<dbReference type="InterPro" id="IPR029039">
    <property type="entry name" value="Flavoprotein-like_sf"/>
</dbReference>
<dbReference type="Proteomes" id="UP000587800">
    <property type="component" value="Unassembled WGS sequence"/>
</dbReference>
<accession>A0A7X1C8I6</accession>
<evidence type="ECO:0000313" key="4">
    <source>
        <dbReference type="Proteomes" id="UP000561617"/>
    </source>
</evidence>
<dbReference type="PANTHER" id="PTHR39201">
    <property type="entry name" value="EXPORTED PROTEIN-RELATED"/>
    <property type="match status" value="1"/>
</dbReference>
<dbReference type="GO" id="GO:0016651">
    <property type="term" value="F:oxidoreductase activity, acting on NAD(P)H"/>
    <property type="evidence" value="ECO:0007669"/>
    <property type="project" value="UniProtKB-ARBA"/>
</dbReference>
<keyword evidence="5" id="KW-1185">Reference proteome</keyword>
<dbReference type="GO" id="GO:0010181">
    <property type="term" value="F:FMN binding"/>
    <property type="evidence" value="ECO:0007669"/>
    <property type="project" value="InterPro"/>
</dbReference>
<evidence type="ECO:0000313" key="5">
    <source>
        <dbReference type="Proteomes" id="UP000587800"/>
    </source>
</evidence>
<dbReference type="Proteomes" id="UP000561617">
    <property type="component" value="Unassembled WGS sequence"/>
</dbReference>
<dbReference type="Gene3D" id="3.40.50.360">
    <property type="match status" value="1"/>
</dbReference>
<gene>
    <name evidence="2" type="ORF">HCJ38_04775</name>
    <name evidence="3" type="ORF">HCJ59_08460</name>
</gene>
<protein>
    <recommendedName>
        <fullName evidence="1">Flavodoxin-like domain-containing protein</fullName>
    </recommendedName>
</protein>
<comment type="caution">
    <text evidence="2">The sequence shown here is derived from an EMBL/GenBank/DDBJ whole genome shotgun (WGS) entry which is preliminary data.</text>
</comment>
<reference evidence="4 5" key="1">
    <citation type="submission" date="2020-03" db="EMBL/GenBank/DDBJ databases">
        <title>Soil Listeria distribution.</title>
        <authorList>
            <person name="Liao J."/>
            <person name="Wiedmann M."/>
        </authorList>
    </citation>
    <scope>NUCLEOTIDE SEQUENCE [LARGE SCALE GENOMIC DNA]</scope>
    <source>
        <strain evidence="3 5">FSL L7-1515</strain>
        <strain evidence="2 4">FSL L7-1554</strain>
    </source>
</reference>
<dbReference type="AlphaFoldDB" id="A0A7X1C8I6"/>
<sequence length="176" mass="19701">MTIILYFSRKDENFVDGEIKTLSSGNTEIVAEKIGQKIGAPSFEIVPKVAYPYDYQEVVKLAQKEKTEGIKPLYQTLNIHLDHVANIFLGFPNWFGSMPQIVAHFLEKTDLAGKNIYPFCTHEGSAFGFSLMELREICPDSNIQLGLPVRGSRVGKADEAIANWLAEYKMNGGKLK</sequence>